<feature type="non-terminal residue" evidence="2">
    <location>
        <position position="1"/>
    </location>
</feature>
<evidence type="ECO:0000256" key="1">
    <source>
        <dbReference type="SAM" id="MobiDB-lite"/>
    </source>
</evidence>
<proteinExistence type="predicted"/>
<reference evidence="2" key="1">
    <citation type="submission" date="2014-01" db="EMBL/GenBank/DDBJ databases">
        <title>The genome of the white-rot fungus Pycnoporus cinnabarinus: a basidiomycete model with a versatile arsenal for lignocellulosic biomass breakdown.</title>
        <authorList>
            <person name="Levasseur A."/>
            <person name="Lomascolo A."/>
            <person name="Ruiz-Duenas F.J."/>
            <person name="Uzan E."/>
            <person name="Piumi F."/>
            <person name="Kues U."/>
            <person name="Ram A.F.J."/>
            <person name="Murat C."/>
            <person name="Haon M."/>
            <person name="Benoit I."/>
            <person name="Arfi Y."/>
            <person name="Chevret D."/>
            <person name="Drula E."/>
            <person name="Kwon M.J."/>
            <person name="Gouret P."/>
            <person name="Lesage-Meessen L."/>
            <person name="Lombard V."/>
            <person name="Mariette J."/>
            <person name="Noirot C."/>
            <person name="Park J."/>
            <person name="Patyshakuliyeva A."/>
            <person name="Wieneger R.A.B."/>
            <person name="Wosten H.A.B."/>
            <person name="Martin F."/>
            <person name="Coutinho P.M."/>
            <person name="de Vries R."/>
            <person name="Martinez A.T."/>
            <person name="Klopp C."/>
            <person name="Pontarotti P."/>
            <person name="Henrissat B."/>
            <person name="Record E."/>
        </authorList>
    </citation>
    <scope>NUCLEOTIDE SEQUENCE [LARGE SCALE GENOMIC DNA]</scope>
    <source>
        <strain evidence="2">BRFM137</strain>
    </source>
</reference>
<keyword evidence="3" id="KW-1185">Reference proteome</keyword>
<feature type="region of interest" description="Disordered" evidence="1">
    <location>
        <begin position="66"/>
        <end position="94"/>
    </location>
</feature>
<sequence>KRKLSATYDSQRWGSDAGAASSAPYSTSTHAPNLIEHTAKHRRTASGSDFSTYDIKHALDMPAAAFAGPSVPPPLPQPQLQPQPPPDRASHQERLVEHVPSLELPELLDVSHLDSMDAISARFEQIASELLHNYYIEIARDGRAGQLEILELEFYLYMTGTHEDPFTHASPEQAQSGKPPRRNNDPTAAAASPSGFRGGTRKGLDLTFGKPLGVRASKYFPQPQGGTPEGLSSEKTSVLRGGILLRSIRRVSDGKVISGPSLLVDEILRASGASEILELIAVNWDGDITAFPPTPVPTYRLSSMWLRRRDGLQTADTNVASQDRKPDKPRIFRSPRIGLDISHPSITPASAGTHPRVTFVARPYRFFVSPHLLTANGRGQTFLGVYDALQAAGYCESDGELVEELARLTGVKGPTAAKYLAALRVGLRANSAGNALGVWIGPNGKTVLSSVTAWLEMTGTLRRLGIATAPG</sequence>
<feature type="region of interest" description="Disordered" evidence="1">
    <location>
        <begin position="165"/>
        <end position="202"/>
    </location>
</feature>
<dbReference type="OrthoDB" id="16851at2759"/>
<evidence type="ECO:0000313" key="3">
    <source>
        <dbReference type="Proteomes" id="UP000029665"/>
    </source>
</evidence>
<dbReference type="HOGENOM" id="CLU_046231_1_0_1"/>
<dbReference type="OMA" id="EDPFTHA"/>
<dbReference type="STRING" id="5643.A0A060SS77"/>
<gene>
    <name evidence="2" type="ORF">BN946_scf184747.g43</name>
</gene>
<name>A0A060SS77_PYCCI</name>
<dbReference type="AlphaFoldDB" id="A0A060SS77"/>
<dbReference type="EMBL" id="CCBP010000446">
    <property type="protein sequence ID" value="CDO77230.1"/>
    <property type="molecule type" value="Genomic_DNA"/>
</dbReference>
<dbReference type="Proteomes" id="UP000029665">
    <property type="component" value="Unassembled WGS sequence"/>
</dbReference>
<organism evidence="2 3">
    <name type="scientific">Pycnoporus cinnabarinus</name>
    <name type="common">Cinnabar-red polypore</name>
    <name type="synonym">Trametes cinnabarina</name>
    <dbReference type="NCBI Taxonomy" id="5643"/>
    <lineage>
        <taxon>Eukaryota</taxon>
        <taxon>Fungi</taxon>
        <taxon>Dikarya</taxon>
        <taxon>Basidiomycota</taxon>
        <taxon>Agaricomycotina</taxon>
        <taxon>Agaricomycetes</taxon>
        <taxon>Polyporales</taxon>
        <taxon>Polyporaceae</taxon>
        <taxon>Trametes</taxon>
    </lineage>
</organism>
<protein>
    <submittedName>
        <fullName evidence="2">Uncharacterized protein</fullName>
    </submittedName>
</protein>
<comment type="caution">
    <text evidence="2">The sequence shown here is derived from an EMBL/GenBank/DDBJ whole genome shotgun (WGS) entry which is preliminary data.</text>
</comment>
<feature type="region of interest" description="Disordered" evidence="1">
    <location>
        <begin position="1"/>
        <end position="47"/>
    </location>
</feature>
<evidence type="ECO:0000313" key="2">
    <source>
        <dbReference type="EMBL" id="CDO77230.1"/>
    </source>
</evidence>
<feature type="compositionally biased region" description="Pro residues" evidence="1">
    <location>
        <begin position="70"/>
        <end position="87"/>
    </location>
</feature>
<accession>A0A060SS77</accession>